<evidence type="ECO:0000313" key="6">
    <source>
        <dbReference type="EMBL" id="KAH7091391.1"/>
    </source>
</evidence>
<dbReference type="Gene3D" id="3.40.50.1820">
    <property type="entry name" value="alpha/beta hydrolase"/>
    <property type="match status" value="1"/>
</dbReference>
<reference evidence="6" key="1">
    <citation type="journal article" date="2021" name="Nat. Commun.">
        <title>Genetic determinants of endophytism in the Arabidopsis root mycobiome.</title>
        <authorList>
            <person name="Mesny F."/>
            <person name="Miyauchi S."/>
            <person name="Thiergart T."/>
            <person name="Pickel B."/>
            <person name="Atanasova L."/>
            <person name="Karlsson M."/>
            <person name="Huettel B."/>
            <person name="Barry K.W."/>
            <person name="Haridas S."/>
            <person name="Chen C."/>
            <person name="Bauer D."/>
            <person name="Andreopoulos W."/>
            <person name="Pangilinan J."/>
            <person name="LaButti K."/>
            <person name="Riley R."/>
            <person name="Lipzen A."/>
            <person name="Clum A."/>
            <person name="Drula E."/>
            <person name="Henrissat B."/>
            <person name="Kohler A."/>
            <person name="Grigoriev I.V."/>
            <person name="Martin F.M."/>
            <person name="Hacquard S."/>
        </authorList>
    </citation>
    <scope>NUCLEOTIDE SEQUENCE</scope>
    <source>
        <strain evidence="6">MPI-SDFR-AT-0120</strain>
    </source>
</reference>
<feature type="region of interest" description="Disordered" evidence="3">
    <location>
        <begin position="321"/>
        <end position="354"/>
    </location>
</feature>
<organism evidence="6 7">
    <name type="scientific">Paraphoma chrysanthemicola</name>
    <dbReference type="NCBI Taxonomy" id="798071"/>
    <lineage>
        <taxon>Eukaryota</taxon>
        <taxon>Fungi</taxon>
        <taxon>Dikarya</taxon>
        <taxon>Ascomycota</taxon>
        <taxon>Pezizomycotina</taxon>
        <taxon>Dothideomycetes</taxon>
        <taxon>Pleosporomycetidae</taxon>
        <taxon>Pleosporales</taxon>
        <taxon>Pleosporineae</taxon>
        <taxon>Phaeosphaeriaceae</taxon>
        <taxon>Paraphoma</taxon>
    </lineage>
</organism>
<protein>
    <submittedName>
        <fullName evidence="6">Alpha/beta hydrolase fold-domain-containing protein</fullName>
    </submittedName>
</protein>
<evidence type="ECO:0000256" key="4">
    <source>
        <dbReference type="SAM" id="SignalP"/>
    </source>
</evidence>
<dbReference type="InterPro" id="IPR000073">
    <property type="entry name" value="AB_hydrolase_1"/>
</dbReference>
<proteinExistence type="inferred from homology"/>
<evidence type="ECO:0000313" key="7">
    <source>
        <dbReference type="Proteomes" id="UP000813461"/>
    </source>
</evidence>
<dbReference type="Pfam" id="PF00561">
    <property type="entry name" value="Abhydrolase_1"/>
    <property type="match status" value="1"/>
</dbReference>
<dbReference type="EMBL" id="JAGMVJ010000004">
    <property type="protein sequence ID" value="KAH7091391.1"/>
    <property type="molecule type" value="Genomic_DNA"/>
</dbReference>
<dbReference type="OrthoDB" id="425534at2759"/>
<dbReference type="GO" id="GO:0016787">
    <property type="term" value="F:hydrolase activity"/>
    <property type="evidence" value="ECO:0007669"/>
    <property type="project" value="UniProtKB-KW"/>
</dbReference>
<sequence length="898" mass="95587">MRSTYSALALALVAPSVLAQECPPGYEKSKISWVDCPVTDLPSLQCATLEVPLDYAKPSGDILNLRLIRVPASAANPRNKSIIYNPGGPGEPGIANLVGGGFGLDIQKLVGTDFNLIGFDPRGTGLSIPFGCPLLDRPNDYKEPDSVLRRLYNALSRQSDECAKFREQNALIGTAYVARDIKAIAEALGEDGLIRYLGYSYGTLLGATTAAMFPESIDRMVLDGNINPTDYYYGLGEESVAAFDPSVSRFFDLCAEAGPDNCAIAVDGQTGAQLKQTYDDFLSSITYEQSYDIRGEFFGSLYAPSDFAAQAEALEGYYNNSTGSERRSLRRRQSEEDEEEEDDENSAGFDPTLSEAANTPMALEGITCGDWIITPEASVDAFKEYLAIWKRNDAREKYMGGFRGIATKTPILFVNTQFDPVTPLVSAQNSSSGFIGSRLLVSTASGHCSTRQPSSELDAQIRQYFVDASFPTVQKIYNPDQANPFVEPPADVPTGPNPTRRKRRTTYPAFFDDKNAMVKRQTKVPVGCVKKHTSSSSRSSSSHKATSSASVSASKIYSTSSAHTVSSSGKASASASSTGLKGYASTSTRSAGYGDYYSRSTRVVANGYNGGGYEDSPRTSTRTPSYDGYGSPSVSTRIPSYDGYGHASSSTRTPSYGGHGYASSSVRSPVYDGYGYASSSARVPSYDGYGHPTSSPSPKHPSTVTTPAGSHPSIPCVTKTITDFTYETVTKCSGYNDHCQVGSVVTKTSIRTTVVTVTASATPIVHKSIVSSAPGQVYSVPPKSDQPYVSKPAQLSAPAVSHPVYGTPIKVSSAAPVHEPVKSSAAHVVPVSVSKATSVVYSVPTYTVPAEVPKNATRSSGTPTSYYGPQFTGAAATERVVVSFFALVVGITSLAVLL</sequence>
<keyword evidence="4" id="KW-0732">Signal</keyword>
<evidence type="ECO:0000256" key="3">
    <source>
        <dbReference type="SAM" id="MobiDB-lite"/>
    </source>
</evidence>
<accession>A0A8K0RAE6</accession>
<feature type="domain" description="AB hydrolase-1" evidence="5">
    <location>
        <begin position="83"/>
        <end position="448"/>
    </location>
</feature>
<dbReference type="PANTHER" id="PTHR43248">
    <property type="entry name" value="2-SUCCINYL-6-HYDROXY-2,4-CYCLOHEXADIENE-1-CARBOXYLATE SYNTHASE"/>
    <property type="match status" value="1"/>
</dbReference>
<dbReference type="Proteomes" id="UP000813461">
    <property type="component" value="Unassembled WGS sequence"/>
</dbReference>
<keyword evidence="7" id="KW-1185">Reference proteome</keyword>
<keyword evidence="2 6" id="KW-0378">Hydrolase</keyword>
<dbReference type="PANTHER" id="PTHR43248:SF25">
    <property type="entry name" value="AB HYDROLASE-1 DOMAIN-CONTAINING PROTEIN-RELATED"/>
    <property type="match status" value="1"/>
</dbReference>
<dbReference type="AlphaFoldDB" id="A0A8K0RAE6"/>
<evidence type="ECO:0000256" key="2">
    <source>
        <dbReference type="ARBA" id="ARBA00022801"/>
    </source>
</evidence>
<gene>
    <name evidence="6" type="ORF">FB567DRAFT_616955</name>
</gene>
<feature type="compositionally biased region" description="Acidic residues" evidence="3">
    <location>
        <begin position="335"/>
        <end position="345"/>
    </location>
</feature>
<evidence type="ECO:0000256" key="1">
    <source>
        <dbReference type="ARBA" id="ARBA00010088"/>
    </source>
</evidence>
<feature type="chain" id="PRO_5035442802" evidence="4">
    <location>
        <begin position="20"/>
        <end position="898"/>
    </location>
</feature>
<feature type="compositionally biased region" description="Low complexity" evidence="3">
    <location>
        <begin position="534"/>
        <end position="577"/>
    </location>
</feature>
<name>A0A8K0RAE6_9PLEO</name>
<dbReference type="InterPro" id="IPR051601">
    <property type="entry name" value="Serine_prot/Carboxylest_S33"/>
</dbReference>
<feature type="compositionally biased region" description="Low complexity" evidence="3">
    <location>
        <begin position="692"/>
        <end position="707"/>
    </location>
</feature>
<feature type="region of interest" description="Disordered" evidence="3">
    <location>
        <begin position="687"/>
        <end position="712"/>
    </location>
</feature>
<dbReference type="InterPro" id="IPR029058">
    <property type="entry name" value="AB_hydrolase_fold"/>
</dbReference>
<feature type="region of interest" description="Disordered" evidence="3">
    <location>
        <begin position="479"/>
        <end position="585"/>
    </location>
</feature>
<comment type="caution">
    <text evidence="6">The sequence shown here is derived from an EMBL/GenBank/DDBJ whole genome shotgun (WGS) entry which is preliminary data.</text>
</comment>
<evidence type="ECO:0000259" key="5">
    <source>
        <dbReference type="Pfam" id="PF00561"/>
    </source>
</evidence>
<feature type="signal peptide" evidence="4">
    <location>
        <begin position="1"/>
        <end position="19"/>
    </location>
</feature>
<dbReference type="SUPFAM" id="SSF53474">
    <property type="entry name" value="alpha/beta-Hydrolases"/>
    <property type="match status" value="1"/>
</dbReference>
<comment type="similarity">
    <text evidence="1">Belongs to the peptidase S33 family.</text>
</comment>
<feature type="region of interest" description="Disordered" evidence="3">
    <location>
        <begin position="608"/>
        <end position="662"/>
    </location>
</feature>